<evidence type="ECO:0000256" key="4">
    <source>
        <dbReference type="ARBA" id="ARBA00022927"/>
    </source>
</evidence>
<proteinExistence type="inferred from homology"/>
<dbReference type="Pfam" id="PF04178">
    <property type="entry name" value="Got1"/>
    <property type="match status" value="1"/>
</dbReference>
<comment type="subcellular location">
    <subcellularLocation>
        <location evidence="1 8">Membrane</location>
        <topology evidence="1 8">Multi-pass membrane protein</topology>
    </subcellularLocation>
</comment>
<keyword evidence="3 8" id="KW-0812">Transmembrane</keyword>
<feature type="transmembrane region" description="Helical" evidence="8">
    <location>
        <begin position="503"/>
        <end position="521"/>
    </location>
</feature>
<feature type="transmembrane region" description="Helical" evidence="8">
    <location>
        <begin position="252"/>
        <end position="270"/>
    </location>
</feature>
<evidence type="ECO:0000256" key="6">
    <source>
        <dbReference type="ARBA" id="ARBA00023136"/>
    </source>
</evidence>
<gene>
    <name evidence="11" type="primary">SFT2</name>
    <name evidence="11" type="ORF">SNAT2548_LOCUS205</name>
</gene>
<feature type="transmembrane region" description="Helical" evidence="8">
    <location>
        <begin position="290"/>
        <end position="310"/>
    </location>
</feature>
<protein>
    <recommendedName>
        <fullName evidence="8">Vesicle transport protein</fullName>
    </recommendedName>
</protein>
<dbReference type="GO" id="GO:0016192">
    <property type="term" value="P:vesicle-mediated transport"/>
    <property type="evidence" value="ECO:0007669"/>
    <property type="project" value="InterPro"/>
</dbReference>
<dbReference type="OrthoDB" id="660759at2759"/>
<accession>A0A812G6Z8</accession>
<feature type="coiled-coil region" evidence="9">
    <location>
        <begin position="95"/>
        <end position="122"/>
    </location>
</feature>
<evidence type="ECO:0000256" key="2">
    <source>
        <dbReference type="ARBA" id="ARBA00022448"/>
    </source>
</evidence>
<feature type="compositionally biased region" description="Basic and acidic residues" evidence="10">
    <location>
        <begin position="61"/>
        <end position="70"/>
    </location>
</feature>
<dbReference type="GO" id="GO:0005737">
    <property type="term" value="C:cytoplasm"/>
    <property type="evidence" value="ECO:0007669"/>
    <property type="project" value="UniProtKB-ARBA"/>
</dbReference>
<organism evidence="11 12">
    <name type="scientific">Symbiodinium natans</name>
    <dbReference type="NCBI Taxonomy" id="878477"/>
    <lineage>
        <taxon>Eukaryota</taxon>
        <taxon>Sar</taxon>
        <taxon>Alveolata</taxon>
        <taxon>Dinophyceae</taxon>
        <taxon>Suessiales</taxon>
        <taxon>Symbiodiniaceae</taxon>
        <taxon>Symbiodinium</taxon>
    </lineage>
</organism>
<dbReference type="GO" id="GO:0012505">
    <property type="term" value="C:endomembrane system"/>
    <property type="evidence" value="ECO:0007669"/>
    <property type="project" value="UniProtKB-ARBA"/>
</dbReference>
<dbReference type="PANTHER" id="PTHR23137">
    <property type="entry name" value="VESICLE TRANSPORT PROTEIN-RELATED"/>
    <property type="match status" value="1"/>
</dbReference>
<keyword evidence="2 8" id="KW-0813">Transport</keyword>
<dbReference type="PANTHER" id="PTHR23137:SF36">
    <property type="entry name" value="VESICLE TRANSPORT PROTEIN SFT2C"/>
    <property type="match status" value="1"/>
</dbReference>
<keyword evidence="4 8" id="KW-0653">Protein transport</keyword>
<evidence type="ECO:0000256" key="5">
    <source>
        <dbReference type="ARBA" id="ARBA00022989"/>
    </source>
</evidence>
<feature type="region of interest" description="Disordered" evidence="10">
    <location>
        <begin position="61"/>
        <end position="81"/>
    </location>
</feature>
<evidence type="ECO:0000256" key="3">
    <source>
        <dbReference type="ARBA" id="ARBA00022692"/>
    </source>
</evidence>
<dbReference type="AlphaFoldDB" id="A0A812G6Z8"/>
<dbReference type="GO" id="GO:0015031">
    <property type="term" value="P:protein transport"/>
    <property type="evidence" value="ECO:0007669"/>
    <property type="project" value="UniProtKB-KW"/>
</dbReference>
<dbReference type="InterPro" id="IPR011691">
    <property type="entry name" value="Vesicle_transpt_SFT2"/>
</dbReference>
<feature type="transmembrane region" description="Helical" evidence="8">
    <location>
        <begin position="567"/>
        <end position="586"/>
    </location>
</feature>
<feature type="transmembrane region" description="Helical" evidence="8">
    <location>
        <begin position="224"/>
        <end position="246"/>
    </location>
</feature>
<comment type="function">
    <text evidence="8">May be involved in fusion of retrograde transport vesicles derived from an endocytic compartment with the Golgi complex.</text>
</comment>
<keyword evidence="6 8" id="KW-0472">Membrane</keyword>
<dbReference type="InterPro" id="IPR007305">
    <property type="entry name" value="Vesicle_transpt_Got1/SFT2"/>
</dbReference>
<sequence>MLSVTNTKPHPYCLVVHNNDGFDGAAVELMTCDGDESAKTWFSVWTEKARKAFAEKVTYDPVPKDERTPTSEEIDEEKGEGGAWANISKAASRFGKQVASAAEEAKQNIEKAAEKAKTADLTQQVQGWQSEVAKGFGAAADRACQAREVFAERGKVASQLAKDLGSKAATKAGEAKVQAASKAREAKDKAASVAGAAKDKLAQAGEGLKGLGSLALSPAKLAQFGGLFFVGVFLISLSFSFLPVMVIAPQKFALLFAFGSMTMLGSFMLLKGPQAFLSGMARREQLPFSIAYGVGLVGTLIATIILRSFILTGICGLLQAVGLLYFVASYVPGGKVSKSLRQLRRPLAAALLELTQLVSKLDLAVLRSSLRPVLRNDMHSVALLVRDSQWLDSTCASRHWPETWWKFSALLGAKLVSYFASAVLHLYPHQSVSAFNFWLRIDLVSICFAVWAPTSVFLSNVWLWWLHFSVACAVAYLTYALIDSDLAHESEAALQTLDRKRQIRTAVNTLFFLWCLLFTGVGSSFRGFWITGAAFYSLSLFIAPPFSRRYPAMRWHSAGLNGWHEDFHAAVAFADAAMVWMAYSFLVEAS</sequence>
<evidence type="ECO:0000256" key="8">
    <source>
        <dbReference type="RuleBase" id="RU363111"/>
    </source>
</evidence>
<keyword evidence="9" id="KW-0175">Coiled coil</keyword>
<evidence type="ECO:0000313" key="11">
    <source>
        <dbReference type="EMBL" id="CAE6913608.1"/>
    </source>
</evidence>
<keyword evidence="12" id="KW-1185">Reference proteome</keyword>
<evidence type="ECO:0000256" key="1">
    <source>
        <dbReference type="ARBA" id="ARBA00004141"/>
    </source>
</evidence>
<evidence type="ECO:0000256" key="9">
    <source>
        <dbReference type="SAM" id="Coils"/>
    </source>
</evidence>
<dbReference type="Proteomes" id="UP000604046">
    <property type="component" value="Unassembled WGS sequence"/>
</dbReference>
<feature type="transmembrane region" description="Helical" evidence="8">
    <location>
        <begin position="316"/>
        <end position="334"/>
    </location>
</feature>
<feature type="transmembrane region" description="Helical" evidence="8">
    <location>
        <begin position="407"/>
        <end position="427"/>
    </location>
</feature>
<comment type="caution">
    <text evidence="8">Lacks conserved residue(s) required for the propagation of feature annotation.</text>
</comment>
<name>A0A812G6Z8_9DINO</name>
<evidence type="ECO:0000256" key="10">
    <source>
        <dbReference type="SAM" id="MobiDB-lite"/>
    </source>
</evidence>
<comment type="caution">
    <text evidence="11">The sequence shown here is derived from an EMBL/GenBank/DDBJ whole genome shotgun (WGS) entry which is preliminary data.</text>
</comment>
<evidence type="ECO:0000313" key="12">
    <source>
        <dbReference type="Proteomes" id="UP000604046"/>
    </source>
</evidence>
<feature type="transmembrane region" description="Helical" evidence="8">
    <location>
        <begin position="439"/>
        <end position="458"/>
    </location>
</feature>
<dbReference type="EMBL" id="CAJNDS010000003">
    <property type="protein sequence ID" value="CAE6913608.1"/>
    <property type="molecule type" value="Genomic_DNA"/>
</dbReference>
<evidence type="ECO:0000256" key="7">
    <source>
        <dbReference type="ARBA" id="ARBA00025800"/>
    </source>
</evidence>
<keyword evidence="5 8" id="KW-1133">Transmembrane helix</keyword>
<reference evidence="11" key="1">
    <citation type="submission" date="2021-02" db="EMBL/GenBank/DDBJ databases">
        <authorList>
            <person name="Dougan E. K."/>
            <person name="Rhodes N."/>
            <person name="Thang M."/>
            <person name="Chan C."/>
        </authorList>
    </citation>
    <scope>NUCLEOTIDE SEQUENCE</scope>
</reference>
<comment type="similarity">
    <text evidence="7 8">Belongs to the SFT2 family.</text>
</comment>
<dbReference type="GO" id="GO:0016020">
    <property type="term" value="C:membrane"/>
    <property type="evidence" value="ECO:0007669"/>
    <property type="project" value="UniProtKB-SubCell"/>
</dbReference>